<dbReference type="Pfam" id="PF04614">
    <property type="entry name" value="Pex19"/>
    <property type="match status" value="1"/>
</dbReference>
<feature type="region of interest" description="Disordered" evidence="1">
    <location>
        <begin position="104"/>
        <end position="171"/>
    </location>
</feature>
<dbReference type="InterPro" id="IPR038322">
    <property type="entry name" value="Pex19_C_sf"/>
</dbReference>
<gene>
    <name evidence="2" type="ORF">BU16DRAFT_530655</name>
</gene>
<feature type="compositionally biased region" description="Low complexity" evidence="1">
    <location>
        <begin position="104"/>
        <end position="131"/>
    </location>
</feature>
<dbReference type="PANTHER" id="PTHR12774">
    <property type="entry name" value="PEROXISOMAL BIOGENESIS FACTOR 19"/>
    <property type="match status" value="1"/>
</dbReference>
<feature type="compositionally biased region" description="Basic and acidic residues" evidence="1">
    <location>
        <begin position="140"/>
        <end position="150"/>
    </location>
</feature>
<feature type="region of interest" description="Disordered" evidence="1">
    <location>
        <begin position="272"/>
        <end position="304"/>
    </location>
</feature>
<protein>
    <submittedName>
        <fullName evidence="2">Pex19-domain-containing protein</fullName>
    </submittedName>
</protein>
<evidence type="ECO:0000256" key="1">
    <source>
        <dbReference type="SAM" id="MobiDB-lite"/>
    </source>
</evidence>
<dbReference type="AlphaFoldDB" id="A0A6A6QI00"/>
<evidence type="ECO:0000313" key="2">
    <source>
        <dbReference type="EMBL" id="KAF2491087.1"/>
    </source>
</evidence>
<dbReference type="GO" id="GO:0045046">
    <property type="term" value="P:protein import into peroxisome membrane"/>
    <property type="evidence" value="ECO:0007669"/>
    <property type="project" value="TreeGrafter"/>
</dbReference>
<sequence>MADKAPEKLAEAAVESAPDPDEDDLDDLDDVLDEFAATKLDAKAPAPAVSGPGRPGGVPEPAVADEDEFALQLQAGMADLLGELETSPELQKQFEDMVKDLGGAAASDAGAGAGASAPGASSSGDKSASTKAAEESFQETIRKTMERMQESGDQASAAAASSDPDDIFAQMLKEMEKGGFGGEGSDDDFSKMLLGMMEQLTNKEILYEPMKELLDKFPDWMAKNKEKTPKEDLDRYEEQHRLVTEIVARFEMSGYSDSNAPDREYIVERMQKMQAAGSPPPDLVGDMNAAQEALGEIDAGCPQQ</sequence>
<reference evidence="2" key="1">
    <citation type="journal article" date="2020" name="Stud. Mycol.">
        <title>101 Dothideomycetes genomes: a test case for predicting lifestyles and emergence of pathogens.</title>
        <authorList>
            <person name="Haridas S."/>
            <person name="Albert R."/>
            <person name="Binder M."/>
            <person name="Bloem J."/>
            <person name="Labutti K."/>
            <person name="Salamov A."/>
            <person name="Andreopoulos B."/>
            <person name="Baker S."/>
            <person name="Barry K."/>
            <person name="Bills G."/>
            <person name="Bluhm B."/>
            <person name="Cannon C."/>
            <person name="Castanera R."/>
            <person name="Culley D."/>
            <person name="Daum C."/>
            <person name="Ezra D."/>
            <person name="Gonzalez J."/>
            <person name="Henrissat B."/>
            <person name="Kuo A."/>
            <person name="Liang C."/>
            <person name="Lipzen A."/>
            <person name="Lutzoni F."/>
            <person name="Magnuson J."/>
            <person name="Mondo S."/>
            <person name="Nolan M."/>
            <person name="Ohm R."/>
            <person name="Pangilinan J."/>
            <person name="Park H.-J."/>
            <person name="Ramirez L."/>
            <person name="Alfaro M."/>
            <person name="Sun H."/>
            <person name="Tritt A."/>
            <person name="Yoshinaga Y."/>
            <person name="Zwiers L.-H."/>
            <person name="Turgeon B."/>
            <person name="Goodwin S."/>
            <person name="Spatafora J."/>
            <person name="Crous P."/>
            <person name="Grigoriev I."/>
        </authorList>
    </citation>
    <scope>NUCLEOTIDE SEQUENCE</scope>
    <source>
        <strain evidence="2">CBS 269.34</strain>
    </source>
</reference>
<name>A0A6A6QI00_9PEZI</name>
<dbReference type="InterPro" id="IPR006708">
    <property type="entry name" value="Pex19"/>
</dbReference>
<dbReference type="EMBL" id="MU004196">
    <property type="protein sequence ID" value="KAF2491087.1"/>
    <property type="molecule type" value="Genomic_DNA"/>
</dbReference>
<dbReference type="Proteomes" id="UP000799750">
    <property type="component" value="Unassembled WGS sequence"/>
</dbReference>
<feature type="region of interest" description="Disordered" evidence="1">
    <location>
        <begin position="1"/>
        <end position="64"/>
    </location>
</feature>
<proteinExistence type="predicted"/>
<organism evidence="2 3">
    <name type="scientific">Lophium mytilinum</name>
    <dbReference type="NCBI Taxonomy" id="390894"/>
    <lineage>
        <taxon>Eukaryota</taxon>
        <taxon>Fungi</taxon>
        <taxon>Dikarya</taxon>
        <taxon>Ascomycota</taxon>
        <taxon>Pezizomycotina</taxon>
        <taxon>Dothideomycetes</taxon>
        <taxon>Pleosporomycetidae</taxon>
        <taxon>Mytilinidiales</taxon>
        <taxon>Mytilinidiaceae</taxon>
        <taxon>Lophium</taxon>
    </lineage>
</organism>
<dbReference type="PANTHER" id="PTHR12774:SF2">
    <property type="entry name" value="PEROXISOMAL BIOGENESIS FACTOR 19"/>
    <property type="match status" value="1"/>
</dbReference>
<dbReference type="OrthoDB" id="21292at2759"/>
<dbReference type="GO" id="GO:0033328">
    <property type="term" value="F:peroxisome membrane targeting sequence binding"/>
    <property type="evidence" value="ECO:0007669"/>
    <property type="project" value="TreeGrafter"/>
</dbReference>
<accession>A0A6A6QI00</accession>
<feature type="compositionally biased region" description="Acidic residues" evidence="1">
    <location>
        <begin position="18"/>
        <end position="33"/>
    </location>
</feature>
<keyword evidence="3" id="KW-1185">Reference proteome</keyword>
<feature type="compositionally biased region" description="Basic and acidic residues" evidence="1">
    <location>
        <begin position="1"/>
        <end position="10"/>
    </location>
</feature>
<dbReference type="Gene3D" id="1.20.120.900">
    <property type="entry name" value="Pex19, mPTS binding domain"/>
    <property type="match status" value="1"/>
</dbReference>
<evidence type="ECO:0000313" key="3">
    <source>
        <dbReference type="Proteomes" id="UP000799750"/>
    </source>
</evidence>
<dbReference type="GO" id="GO:0005778">
    <property type="term" value="C:peroxisomal membrane"/>
    <property type="evidence" value="ECO:0007669"/>
    <property type="project" value="TreeGrafter"/>
</dbReference>